<dbReference type="Gene3D" id="1.10.260.40">
    <property type="entry name" value="lambda repressor-like DNA-binding domains"/>
    <property type="match status" value="1"/>
</dbReference>
<reference evidence="2 3" key="1">
    <citation type="submission" date="2022-06" db="EMBL/GenBank/DDBJ databases">
        <title>Genomic Encyclopedia of Archaeal and Bacterial Type Strains, Phase II (KMG-II): from individual species to whole genera.</title>
        <authorList>
            <person name="Goeker M."/>
        </authorList>
    </citation>
    <scope>NUCLEOTIDE SEQUENCE [LARGE SCALE GENOMIC DNA]</scope>
    <source>
        <strain evidence="2 3">DSM 44255</strain>
    </source>
</reference>
<evidence type="ECO:0000313" key="3">
    <source>
        <dbReference type="Proteomes" id="UP001205185"/>
    </source>
</evidence>
<protein>
    <submittedName>
        <fullName evidence="2">Helix-turn-helix protein</fullName>
    </submittedName>
</protein>
<gene>
    <name evidence="2" type="ORF">LV75_006728</name>
</gene>
<evidence type="ECO:0000313" key="2">
    <source>
        <dbReference type="EMBL" id="MCP2274194.1"/>
    </source>
</evidence>
<dbReference type="Proteomes" id="UP001205185">
    <property type="component" value="Unassembled WGS sequence"/>
</dbReference>
<keyword evidence="3" id="KW-1185">Reference proteome</keyword>
<name>A0ABT1INF3_9PSEU</name>
<dbReference type="SUPFAM" id="SSF47413">
    <property type="entry name" value="lambda repressor-like DNA-binding domains"/>
    <property type="match status" value="1"/>
</dbReference>
<feature type="domain" description="HTH cro/C1-type" evidence="1">
    <location>
        <begin position="18"/>
        <end position="71"/>
    </location>
</feature>
<dbReference type="EMBL" id="JAMTCO010000021">
    <property type="protein sequence ID" value="MCP2274194.1"/>
    <property type="molecule type" value="Genomic_DNA"/>
</dbReference>
<evidence type="ECO:0000259" key="1">
    <source>
        <dbReference type="Pfam" id="PF01381"/>
    </source>
</evidence>
<proteinExistence type="predicted"/>
<dbReference type="InterPro" id="IPR010982">
    <property type="entry name" value="Lambda_DNA-bd_dom_sf"/>
</dbReference>
<comment type="caution">
    <text evidence="2">The sequence shown here is derived from an EMBL/GenBank/DDBJ whole genome shotgun (WGS) entry which is preliminary data.</text>
</comment>
<dbReference type="CDD" id="cd00093">
    <property type="entry name" value="HTH_XRE"/>
    <property type="match status" value="1"/>
</dbReference>
<sequence>MSTQPQDWDAVARCITQRLTELGWQQHDLAARADVSQCTIREIQRNTIQRNRSPRTLTALSTALKLHPDHLQALLHERTPLPADAATDRPELDAIEQRLADMNAVIKEVRLDLARVLYILRQHSRPKAARH</sequence>
<organism evidence="2 3">
    <name type="scientific">Actinokineospora diospyrosa</name>
    <dbReference type="NCBI Taxonomy" id="103728"/>
    <lineage>
        <taxon>Bacteria</taxon>
        <taxon>Bacillati</taxon>
        <taxon>Actinomycetota</taxon>
        <taxon>Actinomycetes</taxon>
        <taxon>Pseudonocardiales</taxon>
        <taxon>Pseudonocardiaceae</taxon>
        <taxon>Actinokineospora</taxon>
    </lineage>
</organism>
<dbReference type="Pfam" id="PF01381">
    <property type="entry name" value="HTH_3"/>
    <property type="match status" value="1"/>
</dbReference>
<accession>A0ABT1INF3</accession>
<dbReference type="InterPro" id="IPR001387">
    <property type="entry name" value="Cro/C1-type_HTH"/>
</dbReference>
<dbReference type="RefSeq" id="WP_253891496.1">
    <property type="nucleotide sequence ID" value="NZ_BAAAVB010000023.1"/>
</dbReference>